<dbReference type="Gene3D" id="3.40.430.10">
    <property type="entry name" value="Dihydrofolate Reductase, subunit A"/>
    <property type="match status" value="1"/>
</dbReference>
<evidence type="ECO:0000256" key="4">
    <source>
        <dbReference type="SAM" id="MobiDB-lite"/>
    </source>
</evidence>
<proteinExistence type="predicted"/>
<evidence type="ECO:0000256" key="1">
    <source>
        <dbReference type="ARBA" id="ARBA00005104"/>
    </source>
</evidence>
<keyword evidence="3" id="KW-0560">Oxidoreductase</keyword>
<dbReference type="PANTHER" id="PTHR38011:SF7">
    <property type="entry name" value="2,5-DIAMINO-6-RIBOSYLAMINO-4(3H)-PYRIMIDINONE 5'-PHOSPHATE REDUCTASE"/>
    <property type="match status" value="1"/>
</dbReference>
<dbReference type="Pfam" id="PF01872">
    <property type="entry name" value="RibD_C"/>
    <property type="match status" value="1"/>
</dbReference>
<dbReference type="InterPro" id="IPR002734">
    <property type="entry name" value="RibDG_C"/>
</dbReference>
<dbReference type="InterPro" id="IPR024072">
    <property type="entry name" value="DHFR-like_dom_sf"/>
</dbReference>
<organism evidence="6">
    <name type="scientific">marine metagenome</name>
    <dbReference type="NCBI Taxonomy" id="408172"/>
    <lineage>
        <taxon>unclassified sequences</taxon>
        <taxon>metagenomes</taxon>
        <taxon>ecological metagenomes</taxon>
    </lineage>
</organism>
<keyword evidence="2" id="KW-0521">NADP</keyword>
<dbReference type="InterPro" id="IPR050765">
    <property type="entry name" value="Riboflavin_Biosynth_HTPR"/>
</dbReference>
<name>A0A381N7T1_9ZZZZ</name>
<gene>
    <name evidence="6" type="ORF">METZ01_LOCUS3401</name>
</gene>
<evidence type="ECO:0000313" key="6">
    <source>
        <dbReference type="EMBL" id="SUZ50547.1"/>
    </source>
</evidence>
<feature type="domain" description="Bacterial bifunctional deaminase-reductase C-terminal" evidence="5">
    <location>
        <begin position="30"/>
        <end position="229"/>
    </location>
</feature>
<evidence type="ECO:0000256" key="3">
    <source>
        <dbReference type="ARBA" id="ARBA00023002"/>
    </source>
</evidence>
<feature type="region of interest" description="Disordered" evidence="4">
    <location>
        <begin position="1"/>
        <end position="26"/>
    </location>
</feature>
<dbReference type="AlphaFoldDB" id="A0A381N7T1"/>
<accession>A0A381N7T1</accession>
<protein>
    <recommendedName>
        <fullName evidence="5">Bacterial bifunctional deaminase-reductase C-terminal domain-containing protein</fullName>
    </recommendedName>
</protein>
<feature type="non-terminal residue" evidence="6">
    <location>
        <position position="1"/>
    </location>
</feature>
<dbReference type="GO" id="GO:0008703">
    <property type="term" value="F:5-amino-6-(5-phosphoribosylamino)uracil reductase activity"/>
    <property type="evidence" value="ECO:0007669"/>
    <property type="project" value="InterPro"/>
</dbReference>
<dbReference type="SUPFAM" id="SSF53597">
    <property type="entry name" value="Dihydrofolate reductase-like"/>
    <property type="match status" value="1"/>
</dbReference>
<feature type="region of interest" description="Disordered" evidence="4">
    <location>
        <begin position="81"/>
        <end position="105"/>
    </location>
</feature>
<evidence type="ECO:0000256" key="2">
    <source>
        <dbReference type="ARBA" id="ARBA00022857"/>
    </source>
</evidence>
<dbReference type="PANTHER" id="PTHR38011">
    <property type="entry name" value="DIHYDROFOLATE REDUCTASE FAMILY PROTEIN (AFU_ORTHOLOGUE AFUA_8G06820)"/>
    <property type="match status" value="1"/>
</dbReference>
<evidence type="ECO:0000259" key="5">
    <source>
        <dbReference type="Pfam" id="PF01872"/>
    </source>
</evidence>
<dbReference type="EMBL" id="UINC01000176">
    <property type="protein sequence ID" value="SUZ50547.1"/>
    <property type="molecule type" value="Genomic_DNA"/>
</dbReference>
<comment type="pathway">
    <text evidence="1">Cofactor biosynthesis; riboflavin biosynthesis.</text>
</comment>
<sequence length="253" mass="26306">VRILHPSDGPEVDPVEAYLDDDRPAPPGRPWVVVNMVASMDGATTVAGRSGGLGGTGDRHVFQALRGLSDMVLVGAGTVRAEGYRPPQDPADPVASRRAAERRAPRPRLVVVSGSLDLDPTLPLFAENDPGDPAPLVATVSSSPADRRAALEPVAELVVCGETLVDLTGLLATLNDIGARTVLCEGGPHLNHQLFAAGLVDELCVSISPMLVGGVGLGGRGLLDGPSLAVPIRLGLHRVLSEDGFLFCRYLVS</sequence>
<reference evidence="6" key="1">
    <citation type="submission" date="2018-05" db="EMBL/GenBank/DDBJ databases">
        <authorList>
            <person name="Lanie J.A."/>
            <person name="Ng W.-L."/>
            <person name="Kazmierczak K.M."/>
            <person name="Andrzejewski T.M."/>
            <person name="Davidsen T.M."/>
            <person name="Wayne K.J."/>
            <person name="Tettelin H."/>
            <person name="Glass J.I."/>
            <person name="Rusch D."/>
            <person name="Podicherti R."/>
            <person name="Tsui H.-C.T."/>
            <person name="Winkler M.E."/>
        </authorList>
    </citation>
    <scope>NUCLEOTIDE SEQUENCE</scope>
</reference>
<dbReference type="GO" id="GO:0009231">
    <property type="term" value="P:riboflavin biosynthetic process"/>
    <property type="evidence" value="ECO:0007669"/>
    <property type="project" value="InterPro"/>
</dbReference>